<protein>
    <submittedName>
        <fullName evidence="3">Alpha/beta hydrolase</fullName>
    </submittedName>
</protein>
<keyword evidence="4" id="KW-1185">Reference proteome</keyword>
<evidence type="ECO:0000313" key="3">
    <source>
        <dbReference type="EMBL" id="RKG35871.1"/>
    </source>
</evidence>
<dbReference type="Pfam" id="PF20434">
    <property type="entry name" value="BD-FAE"/>
    <property type="match status" value="1"/>
</dbReference>
<dbReference type="Proteomes" id="UP000269001">
    <property type="component" value="Unassembled WGS sequence"/>
</dbReference>
<accession>A0A3A8F3Y0</accession>
<feature type="domain" description="BD-FAE-like" evidence="2">
    <location>
        <begin position="56"/>
        <end position="141"/>
    </location>
</feature>
<dbReference type="PANTHER" id="PTHR48081">
    <property type="entry name" value="AB HYDROLASE SUPERFAMILY PROTEIN C4A8.06C"/>
    <property type="match status" value="1"/>
</dbReference>
<evidence type="ECO:0000259" key="2">
    <source>
        <dbReference type="Pfam" id="PF20434"/>
    </source>
</evidence>
<dbReference type="InterPro" id="IPR050300">
    <property type="entry name" value="GDXG_lipolytic_enzyme"/>
</dbReference>
<dbReference type="SUPFAM" id="SSF53474">
    <property type="entry name" value="alpha/beta-Hydrolases"/>
    <property type="match status" value="1"/>
</dbReference>
<dbReference type="PANTHER" id="PTHR48081:SF33">
    <property type="entry name" value="KYNURENINE FORMAMIDASE"/>
    <property type="match status" value="1"/>
</dbReference>
<dbReference type="InterPro" id="IPR049492">
    <property type="entry name" value="BD-FAE-like_dom"/>
</dbReference>
<gene>
    <name evidence="3" type="ORF">D7V21_01960</name>
</gene>
<organism evidence="3 4">
    <name type="scientific">Acinetobacter guerrae</name>
    <dbReference type="NCBI Taxonomy" id="1843371"/>
    <lineage>
        <taxon>Bacteria</taxon>
        <taxon>Pseudomonadati</taxon>
        <taxon>Pseudomonadota</taxon>
        <taxon>Gammaproteobacteria</taxon>
        <taxon>Moraxellales</taxon>
        <taxon>Moraxellaceae</taxon>
        <taxon>Acinetobacter</taxon>
    </lineage>
</organism>
<dbReference type="GO" id="GO:0004061">
    <property type="term" value="F:arylformamidase activity"/>
    <property type="evidence" value="ECO:0007669"/>
    <property type="project" value="TreeGrafter"/>
</dbReference>
<proteinExistence type="predicted"/>
<dbReference type="Gene3D" id="3.40.50.1820">
    <property type="entry name" value="alpha/beta hydrolase"/>
    <property type="match status" value="1"/>
</dbReference>
<dbReference type="EMBL" id="RAXU01000002">
    <property type="protein sequence ID" value="RKG35871.1"/>
    <property type="molecule type" value="Genomic_DNA"/>
</dbReference>
<dbReference type="AlphaFoldDB" id="A0A3A8F3Y0"/>
<dbReference type="InterPro" id="IPR029058">
    <property type="entry name" value="AB_hydrolase_fold"/>
</dbReference>
<reference evidence="3 4" key="1">
    <citation type="submission" date="2018-09" db="EMBL/GenBank/DDBJ databases">
        <title>The draft genome of Acinetobacter spp. strains.</title>
        <authorList>
            <person name="Qin J."/>
            <person name="Feng Y."/>
            <person name="Zong Z."/>
        </authorList>
    </citation>
    <scope>NUCLEOTIDE SEQUENCE [LARGE SCALE GENOMIC DNA]</scope>
    <source>
        <strain evidence="3 4">WCHAc060096</strain>
    </source>
</reference>
<dbReference type="RefSeq" id="WP_120369063.1">
    <property type="nucleotide sequence ID" value="NZ_RAXU01000002.1"/>
</dbReference>
<evidence type="ECO:0000313" key="4">
    <source>
        <dbReference type="Proteomes" id="UP000269001"/>
    </source>
</evidence>
<evidence type="ECO:0000256" key="1">
    <source>
        <dbReference type="ARBA" id="ARBA00022801"/>
    </source>
</evidence>
<sequence length="248" mass="28766">MRLYDNSRTVSNEQEILIAFQKRSLLSYQQHHCIRDIQYAEQQRANFDYFPLDHAKKTLIFLHGGYWQWCDKSDFAFIAAEVLAKDMQCVLLEYDLAPHSRLGEMVVQVKAALDFLQQQAWITNQVLLVGHSAGAHLAAMALDHPLITEAALLSGIYDLAPIQNTHLNAALSLSENEIMKFSPISVLDRFKNTYRIYCGKQELDELKLQSRHYFEQRRSIDQDLVSFTELKNIHHYNILDAYFSQILE</sequence>
<comment type="caution">
    <text evidence="3">The sequence shown here is derived from an EMBL/GenBank/DDBJ whole genome shotgun (WGS) entry which is preliminary data.</text>
</comment>
<name>A0A3A8F3Y0_9GAMM</name>
<keyword evidence="1 3" id="KW-0378">Hydrolase</keyword>